<dbReference type="Proteomes" id="UP000243579">
    <property type="component" value="Unassembled WGS sequence"/>
</dbReference>
<dbReference type="EMBL" id="JNBR01002427">
    <property type="protein sequence ID" value="OQR82668.1"/>
    <property type="molecule type" value="Genomic_DNA"/>
</dbReference>
<protein>
    <submittedName>
        <fullName evidence="1">Uncharacterized protein</fullName>
    </submittedName>
</protein>
<comment type="caution">
    <text evidence="1">The sequence shown here is derived from an EMBL/GenBank/DDBJ whole genome shotgun (WGS) entry which is preliminary data.</text>
</comment>
<evidence type="ECO:0000313" key="1">
    <source>
        <dbReference type="EMBL" id="OQR82668.1"/>
    </source>
</evidence>
<keyword evidence="2" id="KW-1185">Reference proteome</keyword>
<dbReference type="OrthoDB" id="73452at2759"/>
<dbReference type="AlphaFoldDB" id="A0A1V9YAG4"/>
<evidence type="ECO:0000313" key="2">
    <source>
        <dbReference type="Proteomes" id="UP000243579"/>
    </source>
</evidence>
<organism evidence="1 2">
    <name type="scientific">Achlya hypogyna</name>
    <name type="common">Oomycete</name>
    <name type="synonym">Protoachlya hypogyna</name>
    <dbReference type="NCBI Taxonomy" id="1202772"/>
    <lineage>
        <taxon>Eukaryota</taxon>
        <taxon>Sar</taxon>
        <taxon>Stramenopiles</taxon>
        <taxon>Oomycota</taxon>
        <taxon>Saprolegniomycetes</taxon>
        <taxon>Saprolegniales</taxon>
        <taxon>Achlyaceae</taxon>
        <taxon>Achlya</taxon>
    </lineage>
</organism>
<gene>
    <name evidence="1" type="ORF">ACHHYP_15681</name>
</gene>
<accession>A0A1V9YAG4</accession>
<proteinExistence type="predicted"/>
<reference evidence="1 2" key="1">
    <citation type="journal article" date="2014" name="Genome Biol. Evol.">
        <title>The secreted proteins of Achlya hypogyna and Thraustotheca clavata identify the ancestral oomycete secretome and reveal gene acquisitions by horizontal gene transfer.</title>
        <authorList>
            <person name="Misner I."/>
            <person name="Blouin N."/>
            <person name="Leonard G."/>
            <person name="Richards T.A."/>
            <person name="Lane C.E."/>
        </authorList>
    </citation>
    <scope>NUCLEOTIDE SEQUENCE [LARGE SCALE GENOMIC DNA]</scope>
    <source>
        <strain evidence="1 2">ATCC 48635</strain>
    </source>
</reference>
<name>A0A1V9YAG4_ACHHY</name>
<sequence>MSLASLTLPGAGVRQTLQLRYCSQVVLLDEPRPKSRVMQKLENVQATLGCPLVINRSARARTMSTLPKLNKHNNAEVVLPAPNLVRTTTAPVSQPRVRITAPPVLTRSRTAEL</sequence>